<dbReference type="EMBL" id="MN035995">
    <property type="protein sequence ID" value="QDH91087.1"/>
    <property type="molecule type" value="Genomic_RNA"/>
</dbReference>
<name>A0A514DBV0_9VIRU</name>
<accession>A0A514DBV0</accession>
<evidence type="ECO:0008006" key="2">
    <source>
        <dbReference type="Google" id="ProtNLM"/>
    </source>
</evidence>
<organism evidence="1">
    <name type="scientific">Leviviridae sp</name>
    <dbReference type="NCBI Taxonomy" id="2027243"/>
    <lineage>
        <taxon>Viruses</taxon>
        <taxon>Riboviria</taxon>
        <taxon>Orthornavirae</taxon>
        <taxon>Lenarviricota</taxon>
        <taxon>Leviviricetes</taxon>
        <taxon>Norzivirales</taxon>
        <taxon>Fiersviridae</taxon>
    </lineage>
</organism>
<proteinExistence type="predicted"/>
<evidence type="ECO:0000313" key="1">
    <source>
        <dbReference type="EMBL" id="QDH91087.1"/>
    </source>
</evidence>
<protein>
    <recommendedName>
        <fullName evidence="2">Maturation</fullName>
    </recommendedName>
</protein>
<sequence length="399" mass="44688">MEDQSYSNVAYSTYLSGSQVTDSQSHPSWRSRKGRYVGDLGGPFFTRKKSAEFNSEPMSLSGSDPQPGFARAWGYYLGPIFPCAPSLLQFPPNPETSDLSQLGATAMARCSPSRPSAPLSVFLAETIKEGIPHAIGGTLKAIRDATSGAERRKALGHAYLNVEFGWKPFIDDLLSIAKAVMRADELLAQFDRDSNKLVRRKYEFPPHREFSSVVLRNNVSPWTNPSSSLLTSGTVNQGQVIRSYELTRRQWFSGAFVYYIDPKEIKSLRGQIARPIQQARHLLGLSLTPDVIWNLAPWSWAFDWFSNTSEVLQNWTDWAIDSQVLAYGYMMEHSIATYRYTFVGPTGYRTVGPRPYDVVMTNEVKQRQQAHPYGFGMSDAALSLRQKAIVTALGLTKIK</sequence>
<reference evidence="1" key="1">
    <citation type="submission" date="2019-05" db="EMBL/GenBank/DDBJ databases">
        <title>Metatranscriptomic reconstruction reveals RNA viruses with the potential to shape carbon cycling in soil.</title>
        <authorList>
            <person name="Starr E.P."/>
            <person name="Nuccio E."/>
            <person name="Pett-Ridge J."/>
            <person name="Banfield J.F."/>
            <person name="Firestone M.K."/>
        </authorList>
    </citation>
    <scope>NUCLEOTIDE SEQUENCE</scope>
    <source>
        <strain evidence="1">H3_Bulk_41_scaffold_322</strain>
    </source>
</reference>
<gene>
    <name evidence="1" type="ORF">H3Bulk41322_000004</name>
</gene>